<evidence type="ECO:0000313" key="2">
    <source>
        <dbReference type="Proteomes" id="UP001493487"/>
    </source>
</evidence>
<accession>A0ABV1L338</accession>
<gene>
    <name evidence="1" type="ORF">QJS35_30235</name>
</gene>
<keyword evidence="2" id="KW-1185">Reference proteome</keyword>
<sequence>MTVKYRIPCSESDIFVLEKEEGFHLTIGSRVNPLSFGNKLAEYVSFGRAVDAAENFCKAYTLIKEYGYHLENSNFQKEGMQSIPVPELLEKELSMDAMRELLDRECLQHEAL</sequence>
<comment type="caution">
    <text evidence="1">The sequence shown here is derived from an EMBL/GenBank/DDBJ whole genome shotgun (WGS) entry which is preliminary data.</text>
</comment>
<evidence type="ECO:0000313" key="1">
    <source>
        <dbReference type="EMBL" id="MEQ4486663.1"/>
    </source>
</evidence>
<name>A0ABV1L338_9BACL</name>
<protein>
    <submittedName>
        <fullName evidence="1">Uncharacterized protein</fullName>
    </submittedName>
</protein>
<dbReference type="RefSeq" id="WP_232189744.1">
    <property type="nucleotide sequence ID" value="NZ_JAIOAP010000023.1"/>
</dbReference>
<dbReference type="EMBL" id="JASKHM010000024">
    <property type="protein sequence ID" value="MEQ4486663.1"/>
    <property type="molecule type" value="Genomic_DNA"/>
</dbReference>
<organism evidence="1 2">
    <name type="scientific">Cohnella silvisoli</name>
    <dbReference type="NCBI Taxonomy" id="2873699"/>
    <lineage>
        <taxon>Bacteria</taxon>
        <taxon>Bacillati</taxon>
        <taxon>Bacillota</taxon>
        <taxon>Bacilli</taxon>
        <taxon>Bacillales</taxon>
        <taxon>Paenibacillaceae</taxon>
        <taxon>Cohnella</taxon>
    </lineage>
</organism>
<reference evidence="1 2" key="1">
    <citation type="journal article" date="2023" name="Genome Announc.">
        <title>Pan-Genome Analyses of the Genus Cohnella and Proposal of the Novel Species Cohnella silvisoli sp. nov., Isolated from Forest Soil.</title>
        <authorList>
            <person name="Wang C."/>
            <person name="Mao L."/>
            <person name="Bao G."/>
            <person name="Zhu H."/>
        </authorList>
    </citation>
    <scope>NUCLEOTIDE SEQUENCE [LARGE SCALE GENOMIC DNA]</scope>
    <source>
        <strain evidence="1 2">NL03-T5-1</strain>
    </source>
</reference>
<dbReference type="Proteomes" id="UP001493487">
    <property type="component" value="Unassembled WGS sequence"/>
</dbReference>
<proteinExistence type="predicted"/>